<reference evidence="2" key="1">
    <citation type="submission" date="2018-01" db="EMBL/GenBank/DDBJ databases">
        <authorList>
            <person name="Alioto T."/>
            <person name="Alioto T."/>
        </authorList>
    </citation>
    <scope>NUCLEOTIDE SEQUENCE [LARGE SCALE GENOMIC DNA]</scope>
</reference>
<dbReference type="AlphaFoldDB" id="A0A3B0K601"/>
<dbReference type="GO" id="GO:0046513">
    <property type="term" value="P:ceramide biosynthetic process"/>
    <property type="evidence" value="ECO:0007669"/>
    <property type="project" value="TreeGrafter"/>
</dbReference>
<organism evidence="1 2">
    <name type="scientific">Drosophila guanche</name>
    <name type="common">Fruit fly</name>
    <dbReference type="NCBI Taxonomy" id="7266"/>
    <lineage>
        <taxon>Eukaryota</taxon>
        <taxon>Metazoa</taxon>
        <taxon>Ecdysozoa</taxon>
        <taxon>Arthropoda</taxon>
        <taxon>Hexapoda</taxon>
        <taxon>Insecta</taxon>
        <taxon>Pterygota</taxon>
        <taxon>Neoptera</taxon>
        <taxon>Endopterygota</taxon>
        <taxon>Diptera</taxon>
        <taxon>Brachycera</taxon>
        <taxon>Muscomorpha</taxon>
        <taxon>Ephydroidea</taxon>
        <taxon>Drosophilidae</taxon>
        <taxon>Drosophila</taxon>
        <taxon>Sophophora</taxon>
    </lineage>
</organism>
<dbReference type="Proteomes" id="UP000268350">
    <property type="component" value="Unassembled WGS sequence"/>
</dbReference>
<accession>A0A3B0K601</accession>
<evidence type="ECO:0000313" key="2">
    <source>
        <dbReference type="Proteomes" id="UP000268350"/>
    </source>
</evidence>
<dbReference type="OrthoDB" id="200948at2759"/>
<dbReference type="EMBL" id="OUUW01000023">
    <property type="protein sequence ID" value="SPP89555.1"/>
    <property type="molecule type" value="Genomic_DNA"/>
</dbReference>
<evidence type="ECO:0000313" key="1">
    <source>
        <dbReference type="EMBL" id="SPP89555.1"/>
    </source>
</evidence>
<dbReference type="GO" id="GO:0016020">
    <property type="term" value="C:membrane"/>
    <property type="evidence" value="ECO:0007669"/>
    <property type="project" value="GOC"/>
</dbReference>
<protein>
    <submittedName>
        <fullName evidence="1">Blast:Sphingolipid delta(4)-desaturase DES1</fullName>
    </submittedName>
</protein>
<feature type="non-terminal residue" evidence="1">
    <location>
        <position position="67"/>
    </location>
</feature>
<dbReference type="PANTHER" id="PTHR12879:SF8">
    <property type="entry name" value="SPHINGOLIPID DELTA(4)-DESATURASE DES1"/>
    <property type="match status" value="1"/>
</dbReference>
<dbReference type="GO" id="GO:0042284">
    <property type="term" value="F:sphingolipid delta-4 desaturase activity"/>
    <property type="evidence" value="ECO:0007669"/>
    <property type="project" value="TreeGrafter"/>
</dbReference>
<dbReference type="PANTHER" id="PTHR12879">
    <property type="entry name" value="SPHINGOLIPID DELTA 4 DESATURASE/C-4 HYDROXYLASE PROTEIN DES2"/>
    <property type="match status" value="1"/>
</dbReference>
<gene>
    <name evidence="1" type="ORF">DGUA_6G020201</name>
</gene>
<name>A0A3B0K601_DROGU</name>
<proteinExistence type="predicted"/>
<keyword evidence="2" id="KW-1185">Reference proteome</keyword>
<dbReference type="STRING" id="7266.A0A3B0K601"/>
<sequence>MVLTQILALFVVKDLSWSWPIVAAYCFGGIINHSLMLAVHEISHNLAFEHSRPFHNRMLGFVCNPNP</sequence>